<evidence type="ECO:0000313" key="3">
    <source>
        <dbReference type="Proteomes" id="UP001322138"/>
    </source>
</evidence>
<accession>A0ABR0F747</accession>
<organism evidence="2 3">
    <name type="scientific">Podospora bellae-mahoneyi</name>
    <dbReference type="NCBI Taxonomy" id="2093777"/>
    <lineage>
        <taxon>Eukaryota</taxon>
        <taxon>Fungi</taxon>
        <taxon>Dikarya</taxon>
        <taxon>Ascomycota</taxon>
        <taxon>Pezizomycotina</taxon>
        <taxon>Sordariomycetes</taxon>
        <taxon>Sordariomycetidae</taxon>
        <taxon>Sordariales</taxon>
        <taxon>Podosporaceae</taxon>
        <taxon>Podospora</taxon>
    </lineage>
</organism>
<dbReference type="GeneID" id="87901219"/>
<keyword evidence="3" id="KW-1185">Reference proteome</keyword>
<dbReference type="RefSeq" id="XP_062728801.1">
    <property type="nucleotide sequence ID" value="XM_062881737.1"/>
</dbReference>
<reference evidence="2 3" key="1">
    <citation type="journal article" date="2023" name="bioRxiv">
        <title>High-quality genome assemblies of four members of thePodospora anserinaspecies complex.</title>
        <authorList>
            <person name="Ament-Velasquez S.L."/>
            <person name="Vogan A.A."/>
            <person name="Wallerman O."/>
            <person name="Hartmann F."/>
            <person name="Gautier V."/>
            <person name="Silar P."/>
            <person name="Giraud T."/>
            <person name="Johannesson H."/>
        </authorList>
    </citation>
    <scope>NUCLEOTIDE SEQUENCE [LARGE SCALE GENOMIC DNA]</scope>
    <source>
        <strain evidence="2 3">CBS 112042</strain>
    </source>
</reference>
<comment type="caution">
    <text evidence="2">The sequence shown here is derived from an EMBL/GenBank/DDBJ whole genome shotgun (WGS) entry which is preliminary data.</text>
</comment>
<dbReference type="SUPFAM" id="SSF53474">
    <property type="entry name" value="alpha/beta-Hydrolases"/>
    <property type="match status" value="1"/>
</dbReference>
<dbReference type="InterPro" id="IPR000073">
    <property type="entry name" value="AB_hydrolase_1"/>
</dbReference>
<evidence type="ECO:0000313" key="2">
    <source>
        <dbReference type="EMBL" id="KAK4639825.1"/>
    </source>
</evidence>
<dbReference type="Pfam" id="PF12697">
    <property type="entry name" value="Abhydrolase_6"/>
    <property type="match status" value="1"/>
</dbReference>
<dbReference type="Gene3D" id="3.40.50.1820">
    <property type="entry name" value="alpha/beta hydrolase"/>
    <property type="match status" value="1"/>
</dbReference>
<dbReference type="Proteomes" id="UP001322138">
    <property type="component" value="Unassembled WGS sequence"/>
</dbReference>
<evidence type="ECO:0000259" key="1">
    <source>
        <dbReference type="Pfam" id="PF12697"/>
    </source>
</evidence>
<dbReference type="InterPro" id="IPR029058">
    <property type="entry name" value="AB_hydrolase_fold"/>
</dbReference>
<proteinExistence type="predicted"/>
<gene>
    <name evidence="2" type="ORF">QC761_701490</name>
</gene>
<protein>
    <recommendedName>
        <fullName evidence="1">AB hydrolase-1 domain-containing protein</fullName>
    </recommendedName>
</protein>
<feature type="domain" description="AB hydrolase-1" evidence="1">
    <location>
        <begin position="37"/>
        <end position="324"/>
    </location>
</feature>
<dbReference type="EMBL" id="JAFFGZ010000009">
    <property type="protein sequence ID" value="KAK4639825.1"/>
    <property type="molecule type" value="Genomic_DNA"/>
</dbReference>
<sequence>MEDITITLTTKPSASLRASVFSAHSPSTSRNLSDVLVVFLNGLVLSRRAWSPAISHLLSSFSDNNQHPPTIFTYDRYGQGDSDHDPADDPNSIPYSHDAHDIVFDLHQLLTQFTSSSPHLPNLESARLVFVCNSIGCPLARLYAHAHADQTQISAYLFLDSMIANTDFVSIFPDPDDAGFDPGSLPKGVSPQELRYTRSQFRKFFHPTVPNPEHFDRRKLAEMLPFSDRPSLPLIGAPGDEKPSEKAPLLTVVGHDWDEFAEQCEKGTMAVPKQVINTFMNPTWSRYNDGLLRLVHSPGNSNTVKVASGCGHFIQKDDPEFVAKEIKHLLDNL</sequence>
<name>A0ABR0F747_9PEZI</name>